<keyword evidence="1" id="KW-0472">Membrane</keyword>
<evidence type="ECO:0000313" key="2">
    <source>
        <dbReference type="Proteomes" id="UP000504603"/>
    </source>
</evidence>
<dbReference type="AlphaFoldDB" id="A0A6J1DJI5"/>
<accession>A0A6J1DJI5</accession>
<evidence type="ECO:0000256" key="1">
    <source>
        <dbReference type="SAM" id="Phobius"/>
    </source>
</evidence>
<dbReference type="GeneID" id="111020643"/>
<reference evidence="3" key="1">
    <citation type="submission" date="2025-08" db="UniProtKB">
        <authorList>
            <consortium name="RefSeq"/>
        </authorList>
    </citation>
    <scope>IDENTIFICATION</scope>
</reference>
<dbReference type="RefSeq" id="XP_022153046.1">
    <property type="nucleotide sequence ID" value="XM_022297354.1"/>
</dbReference>
<gene>
    <name evidence="3" type="primary">LOC111020643</name>
</gene>
<dbReference type="PANTHER" id="PTHR33736">
    <property type="entry name" value="F-BOX PROTEIN-RELATED"/>
    <property type="match status" value="1"/>
</dbReference>
<feature type="transmembrane region" description="Helical" evidence="1">
    <location>
        <begin position="90"/>
        <end position="112"/>
    </location>
</feature>
<dbReference type="KEGG" id="mcha:111020643"/>
<dbReference type="Proteomes" id="UP000504603">
    <property type="component" value="Unplaced"/>
</dbReference>
<keyword evidence="1" id="KW-0812">Transmembrane</keyword>
<dbReference type="PANTHER" id="PTHR33736:SF18">
    <property type="entry name" value="F-BOX DOMAIN-CONTAINING PROTEIN"/>
    <property type="match status" value="1"/>
</dbReference>
<proteinExistence type="predicted"/>
<protein>
    <submittedName>
        <fullName evidence="3">Probable F-box protein At2g36090</fullName>
    </submittedName>
</protein>
<evidence type="ECO:0000313" key="3">
    <source>
        <dbReference type="RefSeq" id="XP_022153046.1"/>
    </source>
</evidence>
<name>A0A6J1DJI5_MOMCH</name>
<keyword evidence="1" id="KW-1133">Transmembrane helix</keyword>
<keyword evidence="2" id="KW-1185">Reference proteome</keyword>
<dbReference type="InterPro" id="IPR045283">
    <property type="entry name" value="AT3G44326-like"/>
</dbReference>
<sequence>MGEAVQCAVVVSCGEKEEEGMEMSVTEVSMQMLDMEGKHLNGKESLGILGEAMERGKRIRAKKEEGKLRFREYEEMRRKRKARKERIENALDMVCIATGISILFAFSSFLFFST</sequence>
<dbReference type="OrthoDB" id="671172at2759"/>
<organism evidence="2 3">
    <name type="scientific">Momordica charantia</name>
    <name type="common">Bitter gourd</name>
    <name type="synonym">Balsam pear</name>
    <dbReference type="NCBI Taxonomy" id="3673"/>
    <lineage>
        <taxon>Eukaryota</taxon>
        <taxon>Viridiplantae</taxon>
        <taxon>Streptophyta</taxon>
        <taxon>Embryophyta</taxon>
        <taxon>Tracheophyta</taxon>
        <taxon>Spermatophyta</taxon>
        <taxon>Magnoliopsida</taxon>
        <taxon>eudicotyledons</taxon>
        <taxon>Gunneridae</taxon>
        <taxon>Pentapetalae</taxon>
        <taxon>rosids</taxon>
        <taxon>fabids</taxon>
        <taxon>Cucurbitales</taxon>
        <taxon>Cucurbitaceae</taxon>
        <taxon>Momordiceae</taxon>
        <taxon>Momordica</taxon>
    </lineage>
</organism>